<dbReference type="EMBL" id="CP074691">
    <property type="protein sequence ID" value="QVL36734.1"/>
    <property type="molecule type" value="Genomic_DNA"/>
</dbReference>
<proteinExistence type="predicted"/>
<gene>
    <name evidence="1" type="ORF">KIH16_02740</name>
</gene>
<organism evidence="1 2">
    <name type="scientific">Aminirod propionatiphilus</name>
    <dbReference type="NCBI Taxonomy" id="3415223"/>
    <lineage>
        <taxon>Bacteria</taxon>
        <taxon>Thermotogati</taxon>
        <taxon>Synergistota</taxon>
        <taxon>Synergistia</taxon>
        <taxon>Synergistales</taxon>
        <taxon>Aminiphilaceae</taxon>
        <taxon>Aminirod</taxon>
    </lineage>
</organism>
<evidence type="ECO:0000313" key="1">
    <source>
        <dbReference type="EMBL" id="QVL36734.1"/>
    </source>
</evidence>
<name>A0ACD1DXA5_9BACT</name>
<accession>A0ACD1DXA5</accession>
<reference evidence="1" key="1">
    <citation type="submission" date="2021-05" db="EMBL/GenBank/DDBJ databases">
        <title>An isolated secondary fermenter in methanogenic hydrocarbon-degrading communities.</title>
        <authorList>
            <person name="Liu Y.-F."/>
            <person name="Liu Z.-l."/>
        </authorList>
    </citation>
    <scope>NUCLEOTIDE SEQUENCE</scope>
    <source>
        <strain evidence="1">L-13</strain>
    </source>
</reference>
<keyword evidence="2" id="KW-1185">Reference proteome</keyword>
<evidence type="ECO:0000313" key="2">
    <source>
        <dbReference type="Proteomes" id="UP000682204"/>
    </source>
</evidence>
<sequence>MAFPFYPTRFPAPLSDVMQHVIARPGQYLIHMVLRFDGLLDENRLRRAAFRLVRVVPVLGCRLVEEEDRFFWEPSDIGPFSPFSLVLTADPEGDSVRFVKEPLPPQSPFRFRLALFRSPRSGDRLVFKIDHVCCDGRGLLRCLALLASLYADPLCVLSPLSPGRDFARRGLLPVLQALSKETFLEALPEGDSPPSPPWGFPFRDLPPEGPDFVLRVVERDTFRRLRACGQRRGCTVNDLLLTAYYRALFDVLVPEEGCPMALGVTVDLRRYLDEPSGAVANRTGVAFASLPRIAAESFEATLARVAAVMETLKGRGPGLATALLFEILPRLGVTAARSWLEGRGRSGDEGAAPPLLSNLGDVTTPRGAVLRFGDVAARSAFLLGPALAPPDFLLVASTYDDELTLSVAFQSPCYSRPALEPFLALVEAQLLLFLSPSPS</sequence>
<dbReference type="Proteomes" id="UP000682204">
    <property type="component" value="Chromosome"/>
</dbReference>
<protein>
    <submittedName>
        <fullName evidence="1">Uncharacterized protein</fullName>
    </submittedName>
</protein>